<accession>A0A0V0HYS6</accession>
<evidence type="ECO:0000313" key="1">
    <source>
        <dbReference type="EMBL" id="JAP25303.1"/>
    </source>
</evidence>
<name>A0A0V0HYS6_SOLCH</name>
<dbReference type="PANTHER" id="PTHR33116:SF85">
    <property type="entry name" value="REVERSE TRANSCRIPTASE ZINC-BINDING DOMAIN-CONTAINING PROTEIN"/>
    <property type="match status" value="1"/>
</dbReference>
<dbReference type="AlphaFoldDB" id="A0A0V0HYS6"/>
<proteinExistence type="predicted"/>
<reference evidence="1" key="1">
    <citation type="submission" date="2015-12" db="EMBL/GenBank/DDBJ databases">
        <title>Gene expression during late stages of embryo sac development: a critical building block for successful pollen-pistil interactions.</title>
        <authorList>
            <person name="Liu Y."/>
            <person name="Joly V."/>
            <person name="Sabar M."/>
            <person name="Matton D.P."/>
        </authorList>
    </citation>
    <scope>NUCLEOTIDE SEQUENCE</scope>
</reference>
<sequence length="282" mass="32852">MQTTLIYYVRLYLRGILLIFEALSGLKVNLGKSCIFSINADDCIGDLANILVCQVEKFPIVYLGFLLGVRRNDQNIWQGVLDRCAKTPWKKQYLSLWGRLTLINSILDSMPSYLMSLFAMPDAIERKMNSMRNKFLWEGNRSNKKIHLVRWQVVTRAKEGGGLGIRNLRLHNKNMLFKWLWRFSRYEVVVWIKIVEAIYGSRQGWNPPSNISYSRGGVWKGICKLWVEFQQFTKLEVGNGAKIRFWMDLWTSDVCLKQRFPIFFSCCNKKDGVVADFYSNTG</sequence>
<protein>
    <submittedName>
        <fullName evidence="1">Putative ovule protein</fullName>
    </submittedName>
</protein>
<dbReference type="PANTHER" id="PTHR33116">
    <property type="entry name" value="REVERSE TRANSCRIPTASE ZINC-BINDING DOMAIN-CONTAINING PROTEIN-RELATED-RELATED"/>
    <property type="match status" value="1"/>
</dbReference>
<organism evidence="1">
    <name type="scientific">Solanum chacoense</name>
    <name type="common">Chaco potato</name>
    <dbReference type="NCBI Taxonomy" id="4108"/>
    <lineage>
        <taxon>Eukaryota</taxon>
        <taxon>Viridiplantae</taxon>
        <taxon>Streptophyta</taxon>
        <taxon>Embryophyta</taxon>
        <taxon>Tracheophyta</taxon>
        <taxon>Spermatophyta</taxon>
        <taxon>Magnoliopsida</taxon>
        <taxon>eudicotyledons</taxon>
        <taxon>Gunneridae</taxon>
        <taxon>Pentapetalae</taxon>
        <taxon>asterids</taxon>
        <taxon>lamiids</taxon>
        <taxon>Solanales</taxon>
        <taxon>Solanaceae</taxon>
        <taxon>Solanoideae</taxon>
        <taxon>Solaneae</taxon>
        <taxon>Solanum</taxon>
    </lineage>
</organism>
<dbReference type="EMBL" id="GEDG01013436">
    <property type="protein sequence ID" value="JAP25303.1"/>
    <property type="molecule type" value="Transcribed_RNA"/>
</dbReference>